<dbReference type="AlphaFoldDB" id="A0AAD6XX41"/>
<keyword evidence="4" id="KW-1185">Reference proteome</keyword>
<dbReference type="PANTHER" id="PTHR43317">
    <property type="entry name" value="THERMOSPERMINE SYNTHASE ACAULIS5"/>
    <property type="match status" value="1"/>
</dbReference>
<dbReference type="EMBL" id="JARJCN010000014">
    <property type="protein sequence ID" value="KAJ7094525.1"/>
    <property type="molecule type" value="Genomic_DNA"/>
</dbReference>
<comment type="caution">
    <text evidence="3">The sequence shown here is derived from an EMBL/GenBank/DDBJ whole genome shotgun (WGS) entry which is preliminary data.</text>
</comment>
<proteinExistence type="predicted"/>
<feature type="transmembrane region" description="Helical" evidence="2">
    <location>
        <begin position="177"/>
        <end position="196"/>
    </location>
</feature>
<reference evidence="3" key="1">
    <citation type="submission" date="2023-03" db="EMBL/GenBank/DDBJ databases">
        <title>Massive genome expansion in bonnet fungi (Mycena s.s.) driven by repeated elements and novel gene families across ecological guilds.</title>
        <authorList>
            <consortium name="Lawrence Berkeley National Laboratory"/>
            <person name="Harder C.B."/>
            <person name="Miyauchi S."/>
            <person name="Viragh M."/>
            <person name="Kuo A."/>
            <person name="Thoen E."/>
            <person name="Andreopoulos B."/>
            <person name="Lu D."/>
            <person name="Skrede I."/>
            <person name="Drula E."/>
            <person name="Henrissat B."/>
            <person name="Morin E."/>
            <person name="Kohler A."/>
            <person name="Barry K."/>
            <person name="LaButti K."/>
            <person name="Morin E."/>
            <person name="Salamov A."/>
            <person name="Lipzen A."/>
            <person name="Mereny Z."/>
            <person name="Hegedus B."/>
            <person name="Baldrian P."/>
            <person name="Stursova M."/>
            <person name="Weitz H."/>
            <person name="Taylor A."/>
            <person name="Grigoriev I.V."/>
            <person name="Nagy L.G."/>
            <person name="Martin F."/>
            <person name="Kauserud H."/>
        </authorList>
    </citation>
    <scope>NUCLEOTIDE SEQUENCE</scope>
    <source>
        <strain evidence="3">CBHHK173m</strain>
    </source>
</reference>
<keyword evidence="2" id="KW-0472">Membrane</keyword>
<feature type="transmembrane region" description="Helical" evidence="2">
    <location>
        <begin position="45"/>
        <end position="62"/>
    </location>
</feature>
<evidence type="ECO:0000313" key="3">
    <source>
        <dbReference type="EMBL" id="KAJ7094525.1"/>
    </source>
</evidence>
<feature type="transmembrane region" description="Helical" evidence="2">
    <location>
        <begin position="74"/>
        <end position="94"/>
    </location>
</feature>
<accession>A0AAD6XX41</accession>
<gene>
    <name evidence="3" type="ORF">B0H15DRAFT_829908</name>
</gene>
<feature type="transmembrane region" description="Helical" evidence="2">
    <location>
        <begin position="106"/>
        <end position="127"/>
    </location>
</feature>
<dbReference type="Gene3D" id="3.40.50.150">
    <property type="entry name" value="Vaccinia Virus protein VP39"/>
    <property type="match status" value="1"/>
</dbReference>
<sequence>MPSAWLGGFPGVVFPLGIDSVVIIALSLVLFVYERALVPLYGSAPSAYTLNSAVICAAFLAGAHPLKVSQARTVLFAGVVLSVAPLATYWVAVWTSRWRSPILGPLTTHFIVLVPLLSALTTLVAEIKLVGNPRGRSLARNSISHRFLAGFVCFGGTVGLAPLWAKVSLLNNVSESQIFLGLAAAFFNIWIGLVQIPRRPVEAQRKKKAVLPPSPGFLKPSLLLAIFNILWWTGHGLLISPVLQHPLPQPYTHPTFPLRIHSSVQSTTGLIVVGEALPPPSYEGGPDQEMHSLRYLRASHSLLGGVWMGGKVATLDDAAPWVDSYGTELGDSIYSTFVLQEAARLVNSSVKGASGHWDRALIIGLGVGISATAFGRHGITTTIVEIDPAVYDAARLFFGLPEHTSENLFLEDARSWAVMRRSHIENGARNDLFDIIVHDCFSGGGVPEHIFTLEFWDDLKVTLNPEGVLAVNFAGMIISESSRMISQTLLKSFGNCRAFHDSQTIIPEEKYETELINLVFFCSPDTNPLTFRKARRSDYLDSYLREHVLSTLPHREVSFELLTGQLDDTFILTDTRNPLGKLQNAQGHHHWSLMREVLPDIFWETY</sequence>
<dbReference type="NCBIfam" id="NF037959">
    <property type="entry name" value="MFS_SpdSyn"/>
    <property type="match status" value="1"/>
</dbReference>
<evidence type="ECO:0000313" key="4">
    <source>
        <dbReference type="Proteomes" id="UP001222325"/>
    </source>
</evidence>
<organism evidence="3 4">
    <name type="scientific">Mycena belliarum</name>
    <dbReference type="NCBI Taxonomy" id="1033014"/>
    <lineage>
        <taxon>Eukaryota</taxon>
        <taxon>Fungi</taxon>
        <taxon>Dikarya</taxon>
        <taxon>Basidiomycota</taxon>
        <taxon>Agaricomycotina</taxon>
        <taxon>Agaricomycetes</taxon>
        <taxon>Agaricomycetidae</taxon>
        <taxon>Agaricales</taxon>
        <taxon>Marasmiineae</taxon>
        <taxon>Mycenaceae</taxon>
        <taxon>Mycena</taxon>
    </lineage>
</organism>
<keyword evidence="2" id="KW-1133">Transmembrane helix</keyword>
<evidence type="ECO:0000256" key="1">
    <source>
        <dbReference type="ARBA" id="ARBA00023115"/>
    </source>
</evidence>
<dbReference type="GO" id="GO:0006596">
    <property type="term" value="P:polyamine biosynthetic process"/>
    <property type="evidence" value="ECO:0007669"/>
    <property type="project" value="UniProtKB-KW"/>
</dbReference>
<dbReference type="SUPFAM" id="SSF53335">
    <property type="entry name" value="S-adenosyl-L-methionine-dependent methyltransferases"/>
    <property type="match status" value="1"/>
</dbReference>
<protein>
    <submittedName>
        <fullName evidence="3">Spermidine synthase</fullName>
    </submittedName>
</protein>
<evidence type="ECO:0000256" key="2">
    <source>
        <dbReference type="SAM" id="Phobius"/>
    </source>
</evidence>
<feature type="transmembrane region" description="Helical" evidence="2">
    <location>
        <begin position="12"/>
        <end position="33"/>
    </location>
</feature>
<keyword evidence="1" id="KW-0620">Polyamine biosynthesis</keyword>
<feature type="transmembrane region" description="Helical" evidence="2">
    <location>
        <begin position="217"/>
        <end position="234"/>
    </location>
</feature>
<dbReference type="PANTHER" id="PTHR43317:SF1">
    <property type="entry name" value="THERMOSPERMINE SYNTHASE ACAULIS5"/>
    <property type="match status" value="1"/>
</dbReference>
<name>A0AAD6XX41_9AGAR</name>
<feature type="transmembrane region" description="Helical" evidence="2">
    <location>
        <begin position="147"/>
        <end position="165"/>
    </location>
</feature>
<dbReference type="InterPro" id="IPR029063">
    <property type="entry name" value="SAM-dependent_MTases_sf"/>
</dbReference>
<keyword evidence="2" id="KW-0812">Transmembrane</keyword>
<dbReference type="Pfam" id="PF01564">
    <property type="entry name" value="Spermine_synth"/>
    <property type="match status" value="1"/>
</dbReference>
<dbReference type="Proteomes" id="UP001222325">
    <property type="component" value="Unassembled WGS sequence"/>
</dbReference>